<dbReference type="Proteomes" id="UP000256970">
    <property type="component" value="Unassembled WGS sequence"/>
</dbReference>
<dbReference type="CDD" id="cd17039">
    <property type="entry name" value="Ubl_ubiquitin_like"/>
    <property type="match status" value="1"/>
</dbReference>
<evidence type="ECO:0008006" key="3">
    <source>
        <dbReference type="Google" id="ProtNLM"/>
    </source>
</evidence>
<dbReference type="EMBL" id="FNXT01001293">
    <property type="protein sequence ID" value="SZX77739.1"/>
    <property type="molecule type" value="Genomic_DNA"/>
</dbReference>
<gene>
    <name evidence="1" type="ORF">BQ4739_LOCUS18082</name>
</gene>
<dbReference type="SUPFAM" id="SSF54236">
    <property type="entry name" value="Ubiquitin-like"/>
    <property type="match status" value="1"/>
</dbReference>
<evidence type="ECO:0000313" key="1">
    <source>
        <dbReference type="EMBL" id="SZX77739.1"/>
    </source>
</evidence>
<name>A0A383WKP8_TETOB</name>
<proteinExistence type="predicted"/>
<dbReference type="AlphaFoldDB" id="A0A383WKP8"/>
<reference evidence="1 2" key="1">
    <citation type="submission" date="2016-10" db="EMBL/GenBank/DDBJ databases">
        <authorList>
            <person name="Cai Z."/>
        </authorList>
    </citation>
    <scope>NUCLEOTIDE SEQUENCE [LARGE SCALE GENOMIC DNA]</scope>
</reference>
<accession>A0A383WKP8</accession>
<protein>
    <recommendedName>
        <fullName evidence="3">Ubiquitin-like domain-containing protein</fullName>
    </recommendedName>
</protein>
<keyword evidence="2" id="KW-1185">Reference proteome</keyword>
<sequence length="171" mass="17892">MLQLRTTAAATRSSTLNVCQTSRTVDARLCAPLKVPSQQLLQSESKVGPRGSSLALQAHRGDEVAAFLVASDIQDPGVLPGTAPSAVSQKLQIYSTQGSRASVEVLPGLTTVGQLRAEVARLLRTDAGEVRLSYAGKELSSTLDSSVLELKPGVEVVQALQRFQGGGAARP</sequence>
<dbReference type="InterPro" id="IPR029071">
    <property type="entry name" value="Ubiquitin-like_domsf"/>
</dbReference>
<evidence type="ECO:0000313" key="2">
    <source>
        <dbReference type="Proteomes" id="UP000256970"/>
    </source>
</evidence>
<organism evidence="1 2">
    <name type="scientific">Tetradesmus obliquus</name>
    <name type="common">Green alga</name>
    <name type="synonym">Acutodesmus obliquus</name>
    <dbReference type="NCBI Taxonomy" id="3088"/>
    <lineage>
        <taxon>Eukaryota</taxon>
        <taxon>Viridiplantae</taxon>
        <taxon>Chlorophyta</taxon>
        <taxon>core chlorophytes</taxon>
        <taxon>Chlorophyceae</taxon>
        <taxon>CS clade</taxon>
        <taxon>Sphaeropleales</taxon>
        <taxon>Scenedesmaceae</taxon>
        <taxon>Tetradesmus</taxon>
    </lineage>
</organism>